<evidence type="ECO:0000313" key="3">
    <source>
        <dbReference type="Proteomes" id="UP000574276"/>
    </source>
</evidence>
<accession>A0A839JZP9</accession>
<dbReference type="AlphaFoldDB" id="A0A839JZP9"/>
<protein>
    <recommendedName>
        <fullName evidence="1">DUF6273 domain-containing protein</fullName>
    </recommendedName>
</protein>
<feature type="domain" description="DUF6273" evidence="1">
    <location>
        <begin position="46"/>
        <end position="206"/>
    </location>
</feature>
<keyword evidence="3" id="KW-1185">Reference proteome</keyword>
<name>A0A839JZP9_9FIRM</name>
<evidence type="ECO:0000313" key="2">
    <source>
        <dbReference type="EMBL" id="MBB2182139.1"/>
    </source>
</evidence>
<dbReference type="Proteomes" id="UP000574276">
    <property type="component" value="Unassembled WGS sequence"/>
</dbReference>
<evidence type="ECO:0000259" key="1">
    <source>
        <dbReference type="Pfam" id="PF19789"/>
    </source>
</evidence>
<dbReference type="InterPro" id="IPR046240">
    <property type="entry name" value="DUF6273"/>
</dbReference>
<dbReference type="RefSeq" id="WP_228351868.1">
    <property type="nucleotide sequence ID" value="NZ_JACEGA010000001.1"/>
</dbReference>
<gene>
    <name evidence="2" type="ORF">H0486_04525</name>
</gene>
<dbReference type="Pfam" id="PF19789">
    <property type="entry name" value="DUF6273"/>
    <property type="match status" value="1"/>
</dbReference>
<reference evidence="2 3" key="1">
    <citation type="submission" date="2020-07" db="EMBL/GenBank/DDBJ databases">
        <title>Characterization and genome sequencing of isolate MD1, a novel member within the family Lachnospiraceae.</title>
        <authorList>
            <person name="Rettenmaier R."/>
            <person name="Di Bello L."/>
            <person name="Zinser C."/>
            <person name="Scheitz K."/>
            <person name="Liebl W."/>
            <person name="Zverlov V."/>
        </authorList>
    </citation>
    <scope>NUCLEOTIDE SEQUENCE [LARGE SCALE GENOMIC DNA]</scope>
    <source>
        <strain evidence="2 3">MD1</strain>
    </source>
</reference>
<dbReference type="EMBL" id="JACEGA010000001">
    <property type="protein sequence ID" value="MBB2182139.1"/>
    <property type="molecule type" value="Genomic_DNA"/>
</dbReference>
<proteinExistence type="predicted"/>
<sequence length="227" mass="26076">MKKVRTSDIFTLKDIAYDVNKKSGYTVYIEENSIYCPYLVLTSDYNGNVLLLRKDVLEEDQVFNDYVGYYKDSLIDNYLNNDYRLSLNSELQDIIMDTEIVITSRDSMGIAGTDTEKITREIFLLSCTEVGLFDTSFHGKEGKKLKYFNDVKSRIAYHNTAPRSWWLRTGYTMNESTVWVVFTEGQMGAGGAYEECGVRPAFCLKSDTRIEKKNDVIDGQTVYVIAY</sequence>
<organism evidence="2 3">
    <name type="scientific">Variimorphobacter saccharofermentans</name>
    <dbReference type="NCBI Taxonomy" id="2755051"/>
    <lineage>
        <taxon>Bacteria</taxon>
        <taxon>Bacillati</taxon>
        <taxon>Bacillota</taxon>
        <taxon>Clostridia</taxon>
        <taxon>Lachnospirales</taxon>
        <taxon>Lachnospiraceae</taxon>
        <taxon>Variimorphobacter</taxon>
    </lineage>
</organism>
<comment type="caution">
    <text evidence="2">The sequence shown here is derived from an EMBL/GenBank/DDBJ whole genome shotgun (WGS) entry which is preliminary data.</text>
</comment>